<keyword evidence="3" id="KW-1185">Reference proteome</keyword>
<feature type="region of interest" description="Disordered" evidence="1">
    <location>
        <begin position="247"/>
        <end position="439"/>
    </location>
</feature>
<evidence type="ECO:0000313" key="3">
    <source>
        <dbReference type="Proteomes" id="UP000217211"/>
    </source>
</evidence>
<gene>
    <name evidence="2" type="ORF">SJ05684_c35930</name>
</gene>
<dbReference type="EMBL" id="CP023067">
    <property type="protein sequence ID" value="ASY65007.1"/>
    <property type="molecule type" value="Genomic_DNA"/>
</dbReference>
<dbReference type="Proteomes" id="UP000217211">
    <property type="component" value="Chromosome"/>
</dbReference>
<feature type="compositionally biased region" description="Basic and acidic residues" evidence="1">
    <location>
        <begin position="285"/>
        <end position="296"/>
    </location>
</feature>
<feature type="compositionally biased region" description="Acidic residues" evidence="1">
    <location>
        <begin position="501"/>
        <end position="511"/>
    </location>
</feature>
<feature type="region of interest" description="Disordered" evidence="1">
    <location>
        <begin position="452"/>
        <end position="523"/>
    </location>
</feature>
<dbReference type="OrthoDB" id="8283639at2"/>
<dbReference type="AlphaFoldDB" id="A0A249PH04"/>
<protein>
    <submittedName>
        <fullName evidence="2">Uncharacterized protein</fullName>
    </submittedName>
</protein>
<feature type="compositionally biased region" description="Basic and acidic residues" evidence="1">
    <location>
        <begin position="187"/>
        <end position="209"/>
    </location>
</feature>
<feature type="compositionally biased region" description="Polar residues" evidence="1">
    <location>
        <begin position="322"/>
        <end position="334"/>
    </location>
</feature>
<dbReference type="eggNOG" id="ENOG5030NWR">
    <property type="taxonomic scope" value="Bacteria"/>
</dbReference>
<feature type="compositionally biased region" description="Low complexity" evidence="1">
    <location>
        <begin position="214"/>
        <end position="232"/>
    </location>
</feature>
<evidence type="ECO:0000256" key="1">
    <source>
        <dbReference type="SAM" id="MobiDB-lite"/>
    </source>
</evidence>
<evidence type="ECO:0000313" key="2">
    <source>
        <dbReference type="EMBL" id="ASY65007.1"/>
    </source>
</evidence>
<reference evidence="2 3" key="1">
    <citation type="submission" date="2017-08" db="EMBL/GenBank/DDBJ databases">
        <title>Multipartite genome sequences of Sinorhizobium species nodulating soybeans.</title>
        <authorList>
            <person name="Tian C.F."/>
        </authorList>
    </citation>
    <scope>NUCLEOTIDE SEQUENCE [LARGE SCALE GENOMIC DNA]</scope>
    <source>
        <strain evidence="2 3">CCBAU 05684</strain>
    </source>
</reference>
<dbReference type="KEGG" id="esj:SJ05684_c35930"/>
<sequence>MPIVTIRNATGPGDDAAQGVRRSLPAVGQRTETVQKIVDALARHLSGEQVLSRDAVARLIDDLSRLLKSTLLPQDKGRAVARHLMAFIESLPAPERLSVEKELSRNPIQRLAAAAREAGTVPPAKPGAAPPLPAERPVFRNLPLSASAPLQNPAALAPTSADAAMLQAMLKRAFDADGEAAAIEPAIDDRPEARPDAARADTRKAENVGESRQAPTETRNPAAAEAAPTPFEDGTIETAHRTLPGEAEAGAPRASAQKSEQAAVPAAGDTSGSDPPAEGEANSDQVRRGGAERAPEEGPDGLDSDGTYGPPRAKGEGDRQQARQAATRNETAAASRTLGDAIKALAADGPGDLHKPTMGVRSEPPEALGDVRLSSRDLSAPVQPRDAAFRPRSTMTGAEPSADPAAADPPDAPEPGSVSNTQRPRQAAEDPSMQQAIALLVDSGLPKEIIPFALVPYPPAQPEAESDDREQEPQDENNEDAEAGAEDGGEGEEARQRGEDDPLEEELDAADPYDLYRKLGGLG</sequence>
<organism evidence="2 3">
    <name type="scientific">Sinorhizobium sojae CCBAU 05684</name>
    <dbReference type="NCBI Taxonomy" id="716928"/>
    <lineage>
        <taxon>Bacteria</taxon>
        <taxon>Pseudomonadati</taxon>
        <taxon>Pseudomonadota</taxon>
        <taxon>Alphaproteobacteria</taxon>
        <taxon>Hyphomicrobiales</taxon>
        <taxon>Rhizobiaceae</taxon>
        <taxon>Sinorhizobium/Ensifer group</taxon>
        <taxon>Sinorhizobium</taxon>
    </lineage>
</organism>
<name>A0A249PH04_9HYPH</name>
<feature type="region of interest" description="Disordered" evidence="1">
    <location>
        <begin position="183"/>
        <end position="234"/>
    </location>
</feature>
<accession>A0A249PH04</accession>
<dbReference type="RefSeq" id="WP_034853518.1">
    <property type="nucleotide sequence ID" value="NZ_AJQT01000031.1"/>
</dbReference>
<proteinExistence type="predicted"/>
<feature type="compositionally biased region" description="Low complexity" evidence="1">
    <location>
        <begin position="397"/>
        <end position="417"/>
    </location>
</feature>
<feature type="compositionally biased region" description="Acidic residues" evidence="1">
    <location>
        <begin position="464"/>
        <end position="491"/>
    </location>
</feature>